<dbReference type="OrthoDB" id="266518at2759"/>
<evidence type="ECO:0000313" key="8">
    <source>
        <dbReference type="EMBL" id="PVD27022.1"/>
    </source>
</evidence>
<name>A0A2T7P0S3_POMCA</name>
<dbReference type="GO" id="GO:0016020">
    <property type="term" value="C:membrane"/>
    <property type="evidence" value="ECO:0007669"/>
    <property type="project" value="UniProtKB-SubCell"/>
</dbReference>
<dbReference type="GO" id="GO:0005783">
    <property type="term" value="C:endoplasmic reticulum"/>
    <property type="evidence" value="ECO:0007669"/>
    <property type="project" value="TreeGrafter"/>
</dbReference>
<comment type="caution">
    <text evidence="8">The sequence shown here is derived from an EMBL/GenBank/DDBJ whole genome shotgun (WGS) entry which is preliminary data.</text>
</comment>
<feature type="transmembrane region" description="Helical" evidence="7">
    <location>
        <begin position="244"/>
        <end position="266"/>
    </location>
</feature>
<keyword evidence="9" id="KW-1185">Reference proteome</keyword>
<protein>
    <recommendedName>
        <fullName evidence="10">Etoposide-induced protein 2.4 homolog</fullName>
    </recommendedName>
</protein>
<evidence type="ECO:0000256" key="3">
    <source>
        <dbReference type="ARBA" id="ARBA00022692"/>
    </source>
</evidence>
<evidence type="ECO:0008006" key="10">
    <source>
        <dbReference type="Google" id="ProtNLM"/>
    </source>
</evidence>
<reference evidence="8 9" key="1">
    <citation type="submission" date="2018-04" db="EMBL/GenBank/DDBJ databases">
        <title>The genome of golden apple snail Pomacea canaliculata provides insight into stress tolerance and invasive adaptation.</title>
        <authorList>
            <person name="Liu C."/>
            <person name="Liu B."/>
            <person name="Ren Y."/>
            <person name="Zhang Y."/>
            <person name="Wang H."/>
            <person name="Li S."/>
            <person name="Jiang F."/>
            <person name="Yin L."/>
            <person name="Zhang G."/>
            <person name="Qian W."/>
            <person name="Fan W."/>
        </authorList>
    </citation>
    <scope>NUCLEOTIDE SEQUENCE [LARGE SCALE GENOMIC DNA]</scope>
    <source>
        <strain evidence="8">SZHN2017</strain>
        <tissue evidence="8">Muscle</tissue>
    </source>
</reference>
<dbReference type="AlphaFoldDB" id="A0A2T7P0S3"/>
<organism evidence="8 9">
    <name type="scientific">Pomacea canaliculata</name>
    <name type="common">Golden apple snail</name>
    <dbReference type="NCBI Taxonomy" id="400727"/>
    <lineage>
        <taxon>Eukaryota</taxon>
        <taxon>Metazoa</taxon>
        <taxon>Spiralia</taxon>
        <taxon>Lophotrochozoa</taxon>
        <taxon>Mollusca</taxon>
        <taxon>Gastropoda</taxon>
        <taxon>Caenogastropoda</taxon>
        <taxon>Architaenioglossa</taxon>
        <taxon>Ampullarioidea</taxon>
        <taxon>Ampullariidae</taxon>
        <taxon>Pomacea</taxon>
    </lineage>
</organism>
<evidence type="ECO:0000313" key="9">
    <source>
        <dbReference type="Proteomes" id="UP000245119"/>
    </source>
</evidence>
<dbReference type="GO" id="GO:0016236">
    <property type="term" value="P:macroautophagy"/>
    <property type="evidence" value="ECO:0007669"/>
    <property type="project" value="TreeGrafter"/>
</dbReference>
<proteinExistence type="inferred from homology"/>
<dbReference type="EMBL" id="PZQS01000007">
    <property type="protein sequence ID" value="PVD27022.1"/>
    <property type="molecule type" value="Genomic_DNA"/>
</dbReference>
<dbReference type="Pfam" id="PF07264">
    <property type="entry name" value="EI24"/>
    <property type="match status" value="1"/>
</dbReference>
<feature type="transmembrane region" description="Helical" evidence="7">
    <location>
        <begin position="83"/>
        <end position="108"/>
    </location>
</feature>
<dbReference type="PANTHER" id="PTHR21389:SF0">
    <property type="entry name" value="ETOPOSIDE-INDUCED PROTEIN 2.4 HOMOLOG"/>
    <property type="match status" value="1"/>
</dbReference>
<accession>A0A2T7P0S3</accession>
<gene>
    <name evidence="8" type="ORF">C0Q70_12172</name>
</gene>
<feature type="transmembrane region" description="Helical" evidence="7">
    <location>
        <begin position="201"/>
        <end position="223"/>
    </location>
</feature>
<evidence type="ECO:0000256" key="1">
    <source>
        <dbReference type="ARBA" id="ARBA00004141"/>
    </source>
</evidence>
<sequence>MSLLDVLQRMFGSVALGIRDVFVGAVKAYKMEGEIIHVTPAKKTPERISELARRRAERDRHKEPKETSSISKMGIRYRILRSWLWNGGVCLLSLLLFYNLLLPCLAWMFDAAASSDDDHIWNQLVFVLGFVFQSCWVMPLLSLSRLVNLLWFQDIADAAYIKLRGKPQLPSFSLIIADLAFGFILQMFFSIQTTLFSIVPVARLGEIIALFHMGVQYGLYAFEYKWFNMGIEPHVRVHVVENNWPYYLGFGLPLALLTSCFTSYGVRYFVSALLYPVLIVSANETEEPKQPL</sequence>
<keyword evidence="5 7" id="KW-0472">Membrane</keyword>
<keyword evidence="3 7" id="KW-0812">Transmembrane</keyword>
<dbReference type="Proteomes" id="UP000245119">
    <property type="component" value="Linkage Group LG7"/>
</dbReference>
<evidence type="ECO:0000256" key="4">
    <source>
        <dbReference type="ARBA" id="ARBA00022989"/>
    </source>
</evidence>
<dbReference type="PANTHER" id="PTHR21389">
    <property type="entry name" value="P53 INDUCED PROTEIN"/>
    <property type="match status" value="1"/>
</dbReference>
<comment type="similarity">
    <text evidence="2">Belongs to the EI24 family.</text>
</comment>
<keyword evidence="4 7" id="KW-1133">Transmembrane helix</keyword>
<evidence type="ECO:0000256" key="7">
    <source>
        <dbReference type="SAM" id="Phobius"/>
    </source>
</evidence>
<evidence type="ECO:0000256" key="5">
    <source>
        <dbReference type="ARBA" id="ARBA00023136"/>
    </source>
</evidence>
<feature type="region of interest" description="Disordered" evidence="6">
    <location>
        <begin position="47"/>
        <end position="67"/>
    </location>
</feature>
<feature type="transmembrane region" description="Helical" evidence="7">
    <location>
        <begin position="169"/>
        <end position="189"/>
    </location>
</feature>
<comment type="subcellular location">
    <subcellularLocation>
        <location evidence="1">Membrane</location>
        <topology evidence="1">Multi-pass membrane protein</topology>
    </subcellularLocation>
</comment>
<feature type="compositionally biased region" description="Basic and acidic residues" evidence="6">
    <location>
        <begin position="47"/>
        <end position="66"/>
    </location>
</feature>
<feature type="transmembrane region" description="Helical" evidence="7">
    <location>
        <begin position="120"/>
        <end position="141"/>
    </location>
</feature>
<dbReference type="STRING" id="400727.A0A2T7P0S3"/>
<dbReference type="InterPro" id="IPR059112">
    <property type="entry name" value="CysZ/EI24"/>
</dbReference>
<evidence type="ECO:0000256" key="2">
    <source>
        <dbReference type="ARBA" id="ARBA00010970"/>
    </source>
</evidence>
<evidence type="ECO:0000256" key="6">
    <source>
        <dbReference type="SAM" id="MobiDB-lite"/>
    </source>
</evidence>